<evidence type="ECO:0000256" key="1">
    <source>
        <dbReference type="SAM" id="MobiDB-lite"/>
    </source>
</evidence>
<protein>
    <submittedName>
        <fullName evidence="2">Uncharacterized protein</fullName>
    </submittedName>
</protein>
<dbReference type="EMBL" id="JANPWB010000016">
    <property type="protein sequence ID" value="KAJ1080924.1"/>
    <property type="molecule type" value="Genomic_DNA"/>
</dbReference>
<dbReference type="AlphaFoldDB" id="A0AAV7KRS1"/>
<evidence type="ECO:0000313" key="2">
    <source>
        <dbReference type="EMBL" id="KAJ1080924.1"/>
    </source>
</evidence>
<name>A0AAV7KRS1_PLEWA</name>
<dbReference type="Proteomes" id="UP001066276">
    <property type="component" value="Chromosome 12"/>
</dbReference>
<proteinExistence type="predicted"/>
<comment type="caution">
    <text evidence="2">The sequence shown here is derived from an EMBL/GenBank/DDBJ whole genome shotgun (WGS) entry which is preliminary data.</text>
</comment>
<evidence type="ECO:0000313" key="3">
    <source>
        <dbReference type="Proteomes" id="UP001066276"/>
    </source>
</evidence>
<reference evidence="2" key="1">
    <citation type="journal article" date="2022" name="bioRxiv">
        <title>Sequencing and chromosome-scale assembly of the giantPleurodeles waltlgenome.</title>
        <authorList>
            <person name="Brown T."/>
            <person name="Elewa A."/>
            <person name="Iarovenko S."/>
            <person name="Subramanian E."/>
            <person name="Araus A.J."/>
            <person name="Petzold A."/>
            <person name="Susuki M."/>
            <person name="Suzuki K.-i.T."/>
            <person name="Hayashi T."/>
            <person name="Toyoda A."/>
            <person name="Oliveira C."/>
            <person name="Osipova E."/>
            <person name="Leigh N.D."/>
            <person name="Simon A."/>
            <person name="Yun M.H."/>
        </authorList>
    </citation>
    <scope>NUCLEOTIDE SEQUENCE</scope>
    <source>
        <strain evidence="2">20211129_DDA</strain>
        <tissue evidence="2">Liver</tissue>
    </source>
</reference>
<organism evidence="2 3">
    <name type="scientific">Pleurodeles waltl</name>
    <name type="common">Iberian ribbed newt</name>
    <dbReference type="NCBI Taxonomy" id="8319"/>
    <lineage>
        <taxon>Eukaryota</taxon>
        <taxon>Metazoa</taxon>
        <taxon>Chordata</taxon>
        <taxon>Craniata</taxon>
        <taxon>Vertebrata</taxon>
        <taxon>Euteleostomi</taxon>
        <taxon>Amphibia</taxon>
        <taxon>Batrachia</taxon>
        <taxon>Caudata</taxon>
        <taxon>Salamandroidea</taxon>
        <taxon>Salamandridae</taxon>
        <taxon>Pleurodelinae</taxon>
        <taxon>Pleurodeles</taxon>
    </lineage>
</organism>
<accession>A0AAV7KRS1</accession>
<gene>
    <name evidence="2" type="ORF">NDU88_001112</name>
</gene>
<feature type="region of interest" description="Disordered" evidence="1">
    <location>
        <begin position="15"/>
        <end position="75"/>
    </location>
</feature>
<sequence length="197" mass="21398">MDEGRAWTVVPQVKTPEKTKGQLWNNPGERHRGEACLGQGSAPERGEADSGGQRGGTVQQNRCKRKRAGARSDGLDGGWPVALAIALKTQAGLESTGLVMGKTRSKEGDSHTDTPGMTHHTRATVAQKESMVPTIQAQFDQILATTADTKTALQLEIGVVSEGLWLLRAEQRKLVEKMTEMEKEGEAMQPIQQDLKK</sequence>
<keyword evidence="3" id="KW-1185">Reference proteome</keyword>